<dbReference type="Proteomes" id="UP001359485">
    <property type="component" value="Unassembled WGS sequence"/>
</dbReference>
<comment type="caution">
    <text evidence="2">The sequence shown here is derived from an EMBL/GenBank/DDBJ whole genome shotgun (WGS) entry which is preliminary data.</text>
</comment>
<evidence type="ECO:0000256" key="1">
    <source>
        <dbReference type="SAM" id="MobiDB-lite"/>
    </source>
</evidence>
<gene>
    <name evidence="2" type="ORF">RUM44_005977</name>
</gene>
<organism evidence="2 3">
    <name type="scientific">Polyplax serrata</name>
    <name type="common">Common mouse louse</name>
    <dbReference type="NCBI Taxonomy" id="468196"/>
    <lineage>
        <taxon>Eukaryota</taxon>
        <taxon>Metazoa</taxon>
        <taxon>Ecdysozoa</taxon>
        <taxon>Arthropoda</taxon>
        <taxon>Hexapoda</taxon>
        <taxon>Insecta</taxon>
        <taxon>Pterygota</taxon>
        <taxon>Neoptera</taxon>
        <taxon>Paraneoptera</taxon>
        <taxon>Psocodea</taxon>
        <taxon>Troctomorpha</taxon>
        <taxon>Phthiraptera</taxon>
        <taxon>Anoplura</taxon>
        <taxon>Polyplacidae</taxon>
        <taxon>Polyplax</taxon>
    </lineage>
</organism>
<accession>A0ABR1AYL4</accession>
<dbReference type="EMBL" id="JAWJWF010000006">
    <property type="protein sequence ID" value="KAK6631450.1"/>
    <property type="molecule type" value="Genomic_DNA"/>
</dbReference>
<feature type="compositionally biased region" description="Basic and acidic residues" evidence="1">
    <location>
        <begin position="45"/>
        <end position="61"/>
    </location>
</feature>
<reference evidence="2 3" key="1">
    <citation type="submission" date="2023-09" db="EMBL/GenBank/DDBJ databases">
        <title>Genomes of two closely related lineages of the louse Polyplax serrata with different host specificities.</title>
        <authorList>
            <person name="Martinu J."/>
            <person name="Tarabai H."/>
            <person name="Stefka J."/>
            <person name="Hypsa V."/>
        </authorList>
    </citation>
    <scope>NUCLEOTIDE SEQUENCE [LARGE SCALE GENOMIC DNA]</scope>
    <source>
        <strain evidence="2">98ZLc_SE</strain>
    </source>
</reference>
<feature type="compositionally biased region" description="Polar residues" evidence="1">
    <location>
        <begin position="65"/>
        <end position="74"/>
    </location>
</feature>
<evidence type="ECO:0000313" key="3">
    <source>
        <dbReference type="Proteomes" id="UP001359485"/>
    </source>
</evidence>
<proteinExistence type="predicted"/>
<feature type="region of interest" description="Disordered" evidence="1">
    <location>
        <begin position="1"/>
        <end position="28"/>
    </location>
</feature>
<name>A0ABR1AYL4_POLSC</name>
<evidence type="ECO:0000313" key="2">
    <source>
        <dbReference type="EMBL" id="KAK6631450.1"/>
    </source>
</evidence>
<keyword evidence="3" id="KW-1185">Reference proteome</keyword>
<feature type="region of interest" description="Disordered" evidence="1">
    <location>
        <begin position="42"/>
        <end position="74"/>
    </location>
</feature>
<sequence length="74" mass="8677">MEKRDRQAEGLGKRNRPREKERKRETRRYLVWGAQQGLGLADKYNFSKKDGGQETSEKAKGVEYSPNNMKQTYP</sequence>
<protein>
    <submittedName>
        <fullName evidence="2">Uncharacterized protein</fullName>
    </submittedName>
</protein>